<dbReference type="PANTHER" id="PTHR34174">
    <property type="entry name" value="HYDROLETHALUS SYNDROME PROTEIN 1"/>
    <property type="match status" value="1"/>
</dbReference>
<dbReference type="RefSeq" id="XP_034247002.1">
    <property type="nucleotide sequence ID" value="XM_034391111.1"/>
</dbReference>
<dbReference type="AlphaFoldDB" id="A0A6P8ZR51"/>
<evidence type="ECO:0000259" key="9">
    <source>
        <dbReference type="Pfam" id="PF15311"/>
    </source>
</evidence>
<dbReference type="InterPro" id="IPR027918">
    <property type="entry name" value="HYLS1_C_dom"/>
</dbReference>
<evidence type="ECO:0000256" key="2">
    <source>
        <dbReference type="ARBA" id="ARBA00004138"/>
    </source>
</evidence>
<proteinExistence type="inferred from homology"/>
<dbReference type="GO" id="GO:0097730">
    <property type="term" value="C:non-motile cilium"/>
    <property type="evidence" value="ECO:0007669"/>
    <property type="project" value="TreeGrafter"/>
</dbReference>
<keyword evidence="6" id="KW-0206">Cytoskeleton</keyword>
<dbReference type="GeneID" id="117648559"/>
<evidence type="ECO:0000256" key="7">
    <source>
        <dbReference type="ARBA" id="ARBA00023273"/>
    </source>
</evidence>
<comment type="subcellular location">
    <subcellularLocation>
        <location evidence="2">Cell projection</location>
        <location evidence="2">Cilium</location>
    </subcellularLocation>
    <subcellularLocation>
        <location evidence="1">Cytoplasm</location>
        <location evidence="1">Cytoskeleton</location>
        <location evidence="1">Microtubule organizing center</location>
        <location evidence="1">Centrosome</location>
        <location evidence="1">Centriole</location>
    </subcellularLocation>
</comment>
<evidence type="ECO:0000256" key="5">
    <source>
        <dbReference type="ARBA" id="ARBA00022794"/>
    </source>
</evidence>
<evidence type="ECO:0000256" key="8">
    <source>
        <dbReference type="SAM" id="MobiDB-lite"/>
    </source>
</evidence>
<sequence>MELTDKIDPAEVLAHLNQLGYKNISPPQLKEFIRDLKKLIVHDQLSSSSGSLTSLSSAASDFTYYSSSAALSNQSMKSNTGPTRLNPSNRSESVGKKSAPAFRQQNLFQELMTSVDSGTTSKKSFSSTSSSLSERCVQKENLPTRKVKTKSICEEELQEAVKPKTSFIRPWQLQGSTSGGARTGRSDPVSLYHYYQTLWAQRKCPGEDSHADLRWVIREKMMGQDPHLYSQSVLPPGKKSNRLRL</sequence>
<accession>A0A6P8ZR51</accession>
<dbReference type="KEGG" id="tpal:117648559"/>
<dbReference type="GO" id="GO:0060271">
    <property type="term" value="P:cilium assembly"/>
    <property type="evidence" value="ECO:0007669"/>
    <property type="project" value="TreeGrafter"/>
</dbReference>
<evidence type="ECO:0000313" key="11">
    <source>
        <dbReference type="RefSeq" id="XP_034246980.1"/>
    </source>
</evidence>
<feature type="region of interest" description="Disordered" evidence="8">
    <location>
        <begin position="73"/>
        <end position="99"/>
    </location>
</feature>
<evidence type="ECO:0000256" key="4">
    <source>
        <dbReference type="ARBA" id="ARBA00022490"/>
    </source>
</evidence>
<feature type="region of interest" description="Disordered" evidence="8">
    <location>
        <begin position="115"/>
        <end position="137"/>
    </location>
</feature>
<gene>
    <name evidence="11 12 13 14" type="primary">LOC117648559</name>
</gene>
<evidence type="ECO:0000313" key="13">
    <source>
        <dbReference type="RefSeq" id="XP_034246994.1"/>
    </source>
</evidence>
<keyword evidence="7" id="KW-0966">Cell projection</keyword>
<feature type="domain" description="Centriolar and ciliogenesis-associated protein HYLS1 C-terminal" evidence="9">
    <location>
        <begin position="183"/>
        <end position="225"/>
    </location>
</feature>
<feature type="compositionally biased region" description="Polar residues" evidence="8">
    <location>
        <begin position="73"/>
        <end position="92"/>
    </location>
</feature>
<comment type="similarity">
    <text evidence="3">Belongs to the HYLS1 family.</text>
</comment>
<dbReference type="RefSeq" id="XP_034246994.1">
    <property type="nucleotide sequence ID" value="XM_034391103.1"/>
</dbReference>
<dbReference type="OrthoDB" id="6343432at2759"/>
<dbReference type="Pfam" id="PF15311">
    <property type="entry name" value="HYLS1_C"/>
    <property type="match status" value="1"/>
</dbReference>
<dbReference type="GO" id="GO:0005814">
    <property type="term" value="C:centriole"/>
    <property type="evidence" value="ECO:0007669"/>
    <property type="project" value="UniProtKB-SubCell"/>
</dbReference>
<keyword evidence="4" id="KW-0963">Cytoplasm</keyword>
<keyword evidence="10" id="KW-1185">Reference proteome</keyword>
<dbReference type="CTD" id="219844"/>
<organism evidence="13">
    <name type="scientific">Thrips palmi</name>
    <name type="common">Melon thrips</name>
    <dbReference type="NCBI Taxonomy" id="161013"/>
    <lineage>
        <taxon>Eukaryota</taxon>
        <taxon>Metazoa</taxon>
        <taxon>Ecdysozoa</taxon>
        <taxon>Arthropoda</taxon>
        <taxon>Hexapoda</taxon>
        <taxon>Insecta</taxon>
        <taxon>Pterygota</taxon>
        <taxon>Neoptera</taxon>
        <taxon>Paraneoptera</taxon>
        <taxon>Thysanoptera</taxon>
        <taxon>Terebrantia</taxon>
        <taxon>Thripoidea</taxon>
        <taxon>Thripidae</taxon>
        <taxon>Thrips</taxon>
    </lineage>
</organism>
<feature type="compositionally biased region" description="Low complexity" evidence="8">
    <location>
        <begin position="117"/>
        <end position="133"/>
    </location>
</feature>
<name>A0A6P8ZR51_THRPL</name>
<dbReference type="InterPro" id="IPR052319">
    <property type="entry name" value="Centriolar_ciliogenesis_assoc"/>
</dbReference>
<evidence type="ECO:0000313" key="10">
    <source>
        <dbReference type="Proteomes" id="UP000515158"/>
    </source>
</evidence>
<keyword evidence="5" id="KW-0970">Cilium biogenesis/degradation</keyword>
<evidence type="ECO:0000256" key="6">
    <source>
        <dbReference type="ARBA" id="ARBA00023212"/>
    </source>
</evidence>
<dbReference type="PANTHER" id="PTHR34174:SF1">
    <property type="entry name" value="CENTRIOLAR AND CILIOGENESIS-ASSOCIATED PROTEIN HYLS1"/>
    <property type="match status" value="1"/>
</dbReference>
<evidence type="ECO:0000313" key="12">
    <source>
        <dbReference type="RefSeq" id="XP_034246988.1"/>
    </source>
</evidence>
<evidence type="ECO:0000256" key="1">
    <source>
        <dbReference type="ARBA" id="ARBA00004114"/>
    </source>
</evidence>
<protein>
    <submittedName>
        <fullName evidence="11 12">Hydrolethalus syndrome protein 1 homolog</fullName>
    </submittedName>
</protein>
<evidence type="ECO:0000313" key="14">
    <source>
        <dbReference type="RefSeq" id="XP_034247002.1"/>
    </source>
</evidence>
<evidence type="ECO:0000256" key="3">
    <source>
        <dbReference type="ARBA" id="ARBA00010091"/>
    </source>
</evidence>
<dbReference type="Proteomes" id="UP000515158">
    <property type="component" value="Unplaced"/>
</dbReference>
<reference evidence="11 12" key="1">
    <citation type="submission" date="2025-04" db="UniProtKB">
        <authorList>
            <consortium name="RefSeq"/>
        </authorList>
    </citation>
    <scope>IDENTIFICATION</scope>
    <source>
        <tissue evidence="11 12">Total insect</tissue>
    </source>
</reference>
<dbReference type="RefSeq" id="XP_034246980.1">
    <property type="nucleotide sequence ID" value="XM_034391089.1"/>
</dbReference>
<dbReference type="RefSeq" id="XP_034246988.1">
    <property type="nucleotide sequence ID" value="XM_034391097.1"/>
</dbReference>